<feature type="transmembrane region" description="Helical" evidence="1">
    <location>
        <begin position="314"/>
        <end position="336"/>
    </location>
</feature>
<dbReference type="RefSeq" id="YP_009293595.1">
    <property type="nucleotide sequence ID" value="NC_031142.1"/>
</dbReference>
<dbReference type="Proteomes" id="UP000109362">
    <property type="component" value="Genome"/>
</dbReference>
<gene>
    <name evidence="4" type="primary">G</name>
</gene>
<reference evidence="4 6" key="2">
    <citation type="journal article" date="2015" name="Elife">
        <title>Unprecedented genomic diversity of RNA viruses in arthropods reveals the ancestry of negative-sense RNA viruses.</title>
        <authorList>
            <person name="Li C.X."/>
            <person name="Shi M."/>
            <person name="Tian J.H."/>
            <person name="Lin X.D."/>
            <person name="Kang Y.J."/>
            <person name="Chen L.J."/>
            <person name="Qin X.C."/>
            <person name="Xu J."/>
            <person name="Holmes E.C."/>
            <person name="Zhang Y.Z."/>
        </authorList>
    </citation>
    <scope>NUCLEOTIDE SEQUENCE [LARGE SCALE GENOMIC DNA]</scope>
    <source>
        <strain evidence="4">SXSSP08</strain>
    </source>
</reference>
<feature type="domain" description="Hantavirus glycoprotein Gc N-terminal" evidence="2">
    <location>
        <begin position="570"/>
        <end position="821"/>
    </location>
</feature>
<keyword evidence="6" id="KW-1185">Reference proteome</keyword>
<evidence type="ECO:0000256" key="1">
    <source>
        <dbReference type="SAM" id="Phobius"/>
    </source>
</evidence>
<dbReference type="EMBL" id="KM817711">
    <property type="protein sequence ID" value="AJG39281.1"/>
    <property type="molecule type" value="Viral_cRNA"/>
</dbReference>
<name>A0A0B5KS14_9VIRU</name>
<evidence type="ECO:0000259" key="3">
    <source>
        <dbReference type="Pfam" id="PF20726"/>
    </source>
</evidence>
<sequence length="1114" mass="127079">MMLSYCATRKVIPLWTVYCYLILATVNTVDCNLEGLSQNDLPISDRLQIVQSTASDPSNGALIKYMYHGRQFDTIHFNFLMSSSEFTLLKPKNSTCAILKGPLIDKEDFKHFTFYSATCTIKRYEDFTVSVVGEDKKTSLSFNDDLSTTCHSSLTSVWQFQLTTSNEHLSINNFLLCKNGSLFNIQQSNILIHECTTLYLIKNLQPCLEPLSQGKKVCSISSWKSEGEDLKLHLLNSPSGSINIITDTDKIQRFCNSACEFKVRAINYISLTCTDGSQDFKQVHKEVVESCPFITSSKIGYLALTFCRLSTHPLLLWFLVLWIILGYPICILFSWISTKLYRLSIYVFRYVSIKKCINHNICYDCNSEYKFDNLIELHSTCINGICPYCRVGVGENVIDHVKSCKSKVYRYKEQLTLLQSNSKLEHGAALTVSIIRSKLTIITIYILVLLFAMVPMTNSEHFIPNITDQYGHVIEFNTTAEDYLSLFKSTDSLLKPAQGNDYYSKLASELKRCDFNCFHVNNECQCEDRRVHRFKRDLSSNNLGHYPIVSPKGFINYNSTYQPTSDDETIQLTFNTITKTPTTSVVSGESIYRMPFQNNEGISFRISTDEDFEVKTISVSLHDAFQVYKSKFVKWVSDRTLKISEEFGCTGSCDDLCKCEISTCKVAKWQDDRGWGCNPSWCWSISDGCTCCKASALENFSSGLLGIWEVELSYFGLTLCLSDSMLSYKCKYLEGPGTFLIGKYELSIGNPTGNIKKVSKFIATKHNVGQTHSNIDQIVEIYSDPNICYQEHCTHGEIGDYSFRSIEDISTYADKKPTTYMVWKTTSLSRQCSFGNYPKCYSDDMVSSLSDKFDYFYKNKQILKNDFRIVTSTLNQDRSGNPSLVLKVQPKMNYGYIEGLIKVRGLELQHKSVSVKVDTYILKTCGGCRNCRRGFWCTLRLSISEPLKFNIHLYSEDPTVAIDTRTIEVGRYPKDYNVSMFTPILIREVKICIKEVDMCKTIKNISLDEPSFYLTHQGDSIYSSLPNKTYDGQNLFYSIYGGIKATTVAMFDVIRGFWSNIYIVLMVASVLVLLIFLKYLGLLRLVFDVLTCGFCRRKVRYNKSAEKKPLLKRT</sequence>
<evidence type="ECO:0000313" key="5">
    <source>
        <dbReference type="EMBL" id="APG79322.1"/>
    </source>
</evidence>
<feature type="transmembrane region" description="Helical" evidence="1">
    <location>
        <begin position="1057"/>
        <end position="1077"/>
    </location>
</feature>
<dbReference type="OrthoDB" id="13478at10239"/>
<reference evidence="4" key="1">
    <citation type="submission" date="2014-09" db="EMBL/GenBank/DDBJ databases">
        <authorList>
            <person name="Li C.-X."/>
            <person name="Shi M."/>
            <person name="Tian J.-H."/>
            <person name="Lin X.-D."/>
            <person name="Kang Y.-J."/>
            <person name="Qin X.-C."/>
            <person name="Chen L.-J."/>
            <person name="Xu J."/>
            <person name="Holmes E.C."/>
        </authorList>
    </citation>
    <scope>NUCLEOTIDE SEQUENCE</scope>
    <source>
        <strain evidence="4">SXSSP08</strain>
    </source>
</reference>
<dbReference type="KEGG" id="vg:29069662"/>
<dbReference type="GeneID" id="29069662"/>
<evidence type="ECO:0000313" key="6">
    <source>
        <dbReference type="Proteomes" id="UP000109362"/>
    </source>
</evidence>
<proteinExistence type="predicted"/>
<reference evidence="5" key="3">
    <citation type="journal article" date="2016" name="Nature">
        <title>Redefining the invertebrate RNA virosphere.</title>
        <authorList>
            <person name="Shi M."/>
            <person name="Lin X.D."/>
            <person name="Tian J.H."/>
            <person name="Chen L.J."/>
            <person name="Chen X."/>
            <person name="Li C.X."/>
            <person name="Qin X.C."/>
            <person name="Li J."/>
            <person name="Cao J.P."/>
            <person name="Eden J.S."/>
            <person name="Buchmann J."/>
            <person name="Wang W."/>
            <person name="Xu J."/>
            <person name="Holmes E.C."/>
            <person name="Zhang Y.Z."/>
        </authorList>
    </citation>
    <scope>NUCLEOTIDE SEQUENCE</scope>
    <source>
        <strain evidence="5">SXXX37846</strain>
    </source>
</reference>
<feature type="domain" description="Structural glycoprotein Gn nairovirus" evidence="3">
    <location>
        <begin position="192"/>
        <end position="434"/>
    </location>
</feature>
<keyword evidence="1" id="KW-1133">Transmembrane helix</keyword>
<keyword evidence="1" id="KW-0812">Transmembrane</keyword>
<evidence type="ECO:0000259" key="2">
    <source>
        <dbReference type="Pfam" id="PF01561"/>
    </source>
</evidence>
<dbReference type="InterPro" id="IPR048801">
    <property type="entry name" value="Gn_nairovirus"/>
</dbReference>
<dbReference type="Pfam" id="PF01561">
    <property type="entry name" value="Hanta_Gc_N"/>
    <property type="match status" value="1"/>
</dbReference>
<dbReference type="EMBL" id="KX884833">
    <property type="protein sequence ID" value="APG79322.1"/>
    <property type="molecule type" value="Viral_cRNA"/>
</dbReference>
<organism evidence="4 6">
    <name type="scientific">Sanxia Water Strider Virus 1</name>
    <dbReference type="NCBI Taxonomy" id="1608060"/>
    <lineage>
        <taxon>Viruses</taxon>
        <taxon>Riboviria</taxon>
        <taxon>Orthornavirae</taxon>
        <taxon>Negarnaviricota</taxon>
        <taxon>Polyploviricotina</taxon>
        <taxon>Bunyaviricetes</taxon>
        <taxon>Hareavirales</taxon>
        <taxon>Nairoviridae</taxon>
        <taxon>Striwavirus</taxon>
        <taxon>Striwavirus sanxiaense</taxon>
    </lineage>
</organism>
<feature type="transmembrane region" description="Helical" evidence="1">
    <location>
        <begin position="439"/>
        <end position="456"/>
    </location>
</feature>
<dbReference type="Pfam" id="PF20726">
    <property type="entry name" value="Nairovirus_Gn"/>
    <property type="match status" value="1"/>
</dbReference>
<protein>
    <submittedName>
        <fullName evidence="4 5">Glycoprotein</fullName>
    </submittedName>
</protein>
<dbReference type="InterPro" id="IPR002532">
    <property type="entry name" value="Hanta_Gc_N"/>
</dbReference>
<dbReference type="GO" id="GO:0044423">
    <property type="term" value="C:virion component"/>
    <property type="evidence" value="ECO:0007669"/>
    <property type="project" value="InterPro"/>
</dbReference>
<accession>A0A0B5KS14</accession>
<keyword evidence="1" id="KW-0472">Membrane</keyword>
<evidence type="ECO:0000313" key="4">
    <source>
        <dbReference type="EMBL" id="AJG39281.1"/>
    </source>
</evidence>